<keyword evidence="4" id="KW-0479">Metal-binding</keyword>
<dbReference type="SMART" id="SM00355">
    <property type="entry name" value="ZnF_C2H2"/>
    <property type="match status" value="17"/>
</dbReference>
<dbReference type="InterPro" id="IPR036236">
    <property type="entry name" value="Znf_C2H2_sf"/>
</dbReference>
<feature type="domain" description="C2H2-type" evidence="12">
    <location>
        <begin position="815"/>
        <end position="842"/>
    </location>
</feature>
<dbReference type="SUPFAM" id="SSF57667">
    <property type="entry name" value="beta-beta-alpha zinc fingers"/>
    <property type="match status" value="7"/>
</dbReference>
<name>A0A6J1SV48_FRAOC</name>
<feature type="domain" description="C2H2-type" evidence="12">
    <location>
        <begin position="277"/>
        <end position="304"/>
    </location>
</feature>
<dbReference type="KEGG" id="foc:113211107"/>
<evidence type="ECO:0000256" key="5">
    <source>
        <dbReference type="ARBA" id="ARBA00022737"/>
    </source>
</evidence>
<feature type="domain" description="C2H2-type" evidence="12">
    <location>
        <begin position="871"/>
        <end position="898"/>
    </location>
</feature>
<dbReference type="AlphaFoldDB" id="A0A6J1SV48"/>
<evidence type="ECO:0000256" key="1">
    <source>
        <dbReference type="ARBA" id="ARBA00003767"/>
    </source>
</evidence>
<evidence type="ECO:0000256" key="11">
    <source>
        <dbReference type="PROSITE-ProRule" id="PRU00042"/>
    </source>
</evidence>
<comment type="subcellular location">
    <subcellularLocation>
        <location evidence="2">Nucleus</location>
    </subcellularLocation>
</comment>
<comment type="function">
    <text evidence="1">May be involved in transcriptional regulation.</text>
</comment>
<dbReference type="PANTHER" id="PTHR24379:SF121">
    <property type="entry name" value="C2H2-TYPE DOMAIN-CONTAINING PROTEIN"/>
    <property type="match status" value="1"/>
</dbReference>
<keyword evidence="13" id="KW-1185">Reference proteome</keyword>
<evidence type="ECO:0000256" key="3">
    <source>
        <dbReference type="ARBA" id="ARBA00006991"/>
    </source>
</evidence>
<evidence type="ECO:0000256" key="7">
    <source>
        <dbReference type="ARBA" id="ARBA00022833"/>
    </source>
</evidence>
<dbReference type="Gene3D" id="3.30.160.60">
    <property type="entry name" value="Classic Zinc Finger"/>
    <property type="match status" value="8"/>
</dbReference>
<evidence type="ECO:0000256" key="10">
    <source>
        <dbReference type="ARBA" id="ARBA00023242"/>
    </source>
</evidence>
<dbReference type="InterPro" id="IPR013087">
    <property type="entry name" value="Znf_C2H2_type"/>
</dbReference>
<dbReference type="OrthoDB" id="8922241at2759"/>
<evidence type="ECO:0000313" key="13">
    <source>
        <dbReference type="Proteomes" id="UP000504606"/>
    </source>
</evidence>
<evidence type="ECO:0000256" key="4">
    <source>
        <dbReference type="ARBA" id="ARBA00022723"/>
    </source>
</evidence>
<feature type="domain" description="C2H2-type" evidence="12">
    <location>
        <begin position="731"/>
        <end position="754"/>
    </location>
</feature>
<evidence type="ECO:0000313" key="14">
    <source>
        <dbReference type="RefSeq" id="XP_026285164.1"/>
    </source>
</evidence>
<evidence type="ECO:0000256" key="8">
    <source>
        <dbReference type="ARBA" id="ARBA00023015"/>
    </source>
</evidence>
<keyword evidence="5" id="KW-0677">Repeat</keyword>
<accession>A0A6J1SV48</accession>
<gene>
    <name evidence="14" type="primary">LOC113211107</name>
</gene>
<feature type="domain" description="C2H2-type" evidence="12">
    <location>
        <begin position="927"/>
        <end position="954"/>
    </location>
</feature>
<feature type="domain" description="C2H2-type" evidence="12">
    <location>
        <begin position="786"/>
        <end position="813"/>
    </location>
</feature>
<feature type="domain" description="C2H2-type" evidence="12">
    <location>
        <begin position="955"/>
        <end position="978"/>
    </location>
</feature>
<dbReference type="FunFam" id="3.30.160.60:FF:000446">
    <property type="entry name" value="Zinc finger protein"/>
    <property type="match status" value="1"/>
</dbReference>
<dbReference type="Pfam" id="PF00096">
    <property type="entry name" value="zf-C2H2"/>
    <property type="match status" value="3"/>
</dbReference>
<feature type="domain" description="C2H2-type" evidence="12">
    <location>
        <begin position="223"/>
        <end position="246"/>
    </location>
</feature>
<keyword evidence="9" id="KW-0804">Transcription</keyword>
<dbReference type="RefSeq" id="XP_026285164.1">
    <property type="nucleotide sequence ID" value="XM_026429379.2"/>
</dbReference>
<keyword evidence="8" id="KW-0805">Transcription regulation</keyword>
<feature type="domain" description="C2H2-type" evidence="12">
    <location>
        <begin position="759"/>
        <end position="787"/>
    </location>
</feature>
<evidence type="ECO:0000256" key="9">
    <source>
        <dbReference type="ARBA" id="ARBA00023163"/>
    </source>
</evidence>
<keyword evidence="10" id="KW-0539">Nucleus</keyword>
<feature type="domain" description="C2H2-type" evidence="12">
    <location>
        <begin position="843"/>
        <end position="870"/>
    </location>
</feature>
<dbReference type="PROSITE" id="PS50157">
    <property type="entry name" value="ZINC_FINGER_C2H2_2"/>
    <property type="match status" value="14"/>
</dbReference>
<dbReference type="Proteomes" id="UP000504606">
    <property type="component" value="Unplaced"/>
</dbReference>
<keyword evidence="7" id="KW-0862">Zinc</keyword>
<feature type="domain" description="C2H2-type" evidence="12">
    <location>
        <begin position="899"/>
        <end position="926"/>
    </location>
</feature>
<evidence type="ECO:0000256" key="2">
    <source>
        <dbReference type="ARBA" id="ARBA00004123"/>
    </source>
</evidence>
<dbReference type="GO" id="GO:0008270">
    <property type="term" value="F:zinc ion binding"/>
    <property type="evidence" value="ECO:0007669"/>
    <property type="project" value="UniProtKB-KW"/>
</dbReference>
<organism evidence="13 14">
    <name type="scientific">Frankliniella occidentalis</name>
    <name type="common">Western flower thrips</name>
    <name type="synonym">Euthrips occidentalis</name>
    <dbReference type="NCBI Taxonomy" id="133901"/>
    <lineage>
        <taxon>Eukaryota</taxon>
        <taxon>Metazoa</taxon>
        <taxon>Ecdysozoa</taxon>
        <taxon>Arthropoda</taxon>
        <taxon>Hexapoda</taxon>
        <taxon>Insecta</taxon>
        <taxon>Pterygota</taxon>
        <taxon>Neoptera</taxon>
        <taxon>Paraneoptera</taxon>
        <taxon>Thysanoptera</taxon>
        <taxon>Terebrantia</taxon>
        <taxon>Thripoidea</taxon>
        <taxon>Thripidae</taxon>
        <taxon>Frankliniella</taxon>
    </lineage>
</organism>
<proteinExistence type="inferred from homology"/>
<evidence type="ECO:0000259" key="12">
    <source>
        <dbReference type="PROSITE" id="PS50157"/>
    </source>
</evidence>
<comment type="similarity">
    <text evidence="3">Belongs to the krueppel C2H2-type zinc-finger protein family.</text>
</comment>
<keyword evidence="6 11" id="KW-0863">Zinc-finger</keyword>
<feature type="domain" description="C2H2-type" evidence="12">
    <location>
        <begin position="368"/>
        <end position="395"/>
    </location>
</feature>
<reference evidence="14" key="1">
    <citation type="submission" date="2025-08" db="UniProtKB">
        <authorList>
            <consortium name="RefSeq"/>
        </authorList>
    </citation>
    <scope>IDENTIFICATION</scope>
    <source>
        <tissue evidence="14">Whole organism</tissue>
    </source>
</reference>
<feature type="domain" description="C2H2-type" evidence="12">
    <location>
        <begin position="672"/>
        <end position="700"/>
    </location>
</feature>
<feature type="domain" description="C2H2-type" evidence="12">
    <location>
        <begin position="701"/>
        <end position="729"/>
    </location>
</feature>
<dbReference type="GeneID" id="113211107"/>
<protein>
    <submittedName>
        <fullName evidence="14">Zinc finger protein 62-like isoform X1</fullName>
    </submittedName>
</protein>
<dbReference type="FunFam" id="3.30.160.60:FF:000060">
    <property type="entry name" value="zinc finger protein 436"/>
    <property type="match status" value="1"/>
</dbReference>
<evidence type="ECO:0000256" key="6">
    <source>
        <dbReference type="ARBA" id="ARBA00022771"/>
    </source>
</evidence>
<dbReference type="PANTHER" id="PTHR24379">
    <property type="entry name" value="KRAB AND ZINC FINGER DOMAIN-CONTAINING"/>
    <property type="match status" value="1"/>
</dbReference>
<dbReference type="GO" id="GO:0005634">
    <property type="term" value="C:nucleus"/>
    <property type="evidence" value="ECO:0007669"/>
    <property type="project" value="UniProtKB-SubCell"/>
</dbReference>
<dbReference type="PROSITE" id="PS00028">
    <property type="entry name" value="ZINC_FINGER_C2H2_1"/>
    <property type="match status" value="14"/>
</dbReference>
<sequence length="1072" mass="121434">MSKRRNSKKVNRKVDEVISLGPPPENSCFICDGTVKKNGVQIVLGRTPYSNVGLPAKIGQLIGDNFMVVVGVADIMCARCASLISQLDKLETDAQTVKQTLTGFIASKYQLNQNEICAKFDNNEIECVFDQHQETTHSKPDKFPVQFMGTESKRKSEQVSLLSTKKKKNISITCKNCNFCTADEDALQIHSALCLKQNNLCSDCGAHLGDPADKNTGRFAYLGSCKVCSINFDDEEKLTKHMAIHTRYLNTCNVCNFTSLKDDILAKHLLTHSVQSYHCAICQTSFNQKKNLYGHLEKHLVQEKCLKCSIELSSQNKLLSELTLGCLSEENTSCNNQVDSKGKLENDYMESLMQVDNFDSDGSNIEFHPCPSCGLTFLNKMLFTEHMKMHNENKHQDHLDITEAHDDVLKSSSVSVAGDCSIDDDLEDLFEKLHAETNSSHASVQTVAEKSSCVSSQAMSVTSSAHISAGPLRDETVFCGSSNIDSRNEMLHLTSKIKDNKKDQLALETDHNSLSNNLESLGFNPFETSLIVKEKIDNGQLTTNLMDSAEQHNYIYISNALDGIPDCQSQNGMVLHNATIDPNSGNIQLLPFVIDDSAGSIILESNVSNLHENELFEQNFCKMKPEPELAQNNLEAGHSETSVLSCDYCSFHTSIELVLKRHLKVHQGNLVQKCSICNRVFSSTQRLLTHIDLRHKNADAIKCPFCSQEFDNSLPLREHLAQEHSMGKRIFSCRFCSKMFPTRKSCTSHEENHSEVFKFSCKICLKKFTNEDDLDDHVKWDHNKAGQCRYCGKKIEKAKALKYHELRHMQESNHHQCQECKRIFKTKTGLRHHAASHTGQFKYCCDFCGRGFMSRMMLEEHRSCHTKEERYVCDVCGQKFTFQSTYWIHRKWHETPYPYKCSFCGRFFKHSSLLAVHKRKHTGERPYKCPHCPLTFPVSGTLKRHIILHTGVYPFNCDSCKRGFTARHKYASHLEKVHGIKDFTGQKFLENLKLDITDKSIPDKVKEWEFDTESFPTLSLVESPVVRSRDPLISDQNIQSRVVEIVLDESYQPVATVTLGGAEPMIPENWYD</sequence>